<accession>A0ABD3Q9F5</accession>
<dbReference type="PANTHER" id="PTHR42893:SF46">
    <property type="entry name" value="PROTEIN DETOXIFICATION 44, CHLOROPLASTIC"/>
    <property type="match status" value="1"/>
</dbReference>
<evidence type="ECO:0000256" key="4">
    <source>
        <dbReference type="ARBA" id="ARBA00022989"/>
    </source>
</evidence>
<name>A0ABD3Q9F5_9STRA</name>
<dbReference type="AlphaFoldDB" id="A0ABD3Q9F5"/>
<dbReference type="Pfam" id="PF01554">
    <property type="entry name" value="MatE"/>
    <property type="match status" value="1"/>
</dbReference>
<feature type="transmembrane region" description="Helical" evidence="7">
    <location>
        <begin position="322"/>
        <end position="342"/>
    </location>
</feature>
<dbReference type="NCBIfam" id="TIGR00797">
    <property type="entry name" value="matE"/>
    <property type="match status" value="1"/>
</dbReference>
<gene>
    <name evidence="8" type="ORF">HJC23_000715</name>
</gene>
<feature type="transmembrane region" description="Helical" evidence="7">
    <location>
        <begin position="490"/>
        <end position="509"/>
    </location>
</feature>
<evidence type="ECO:0000256" key="5">
    <source>
        <dbReference type="ARBA" id="ARBA00023136"/>
    </source>
</evidence>
<feature type="transmembrane region" description="Helical" evidence="7">
    <location>
        <begin position="145"/>
        <end position="166"/>
    </location>
</feature>
<protein>
    <recommendedName>
        <fullName evidence="10">Protein DETOXIFICATION</fullName>
    </recommendedName>
</protein>
<feature type="transmembrane region" description="Helical" evidence="7">
    <location>
        <begin position="262"/>
        <end position="284"/>
    </location>
</feature>
<evidence type="ECO:0000256" key="7">
    <source>
        <dbReference type="SAM" id="Phobius"/>
    </source>
</evidence>
<feature type="transmembrane region" description="Helical" evidence="7">
    <location>
        <begin position="521"/>
        <end position="539"/>
    </location>
</feature>
<organism evidence="8 9">
    <name type="scientific">Cyclotella cryptica</name>
    <dbReference type="NCBI Taxonomy" id="29204"/>
    <lineage>
        <taxon>Eukaryota</taxon>
        <taxon>Sar</taxon>
        <taxon>Stramenopiles</taxon>
        <taxon>Ochrophyta</taxon>
        <taxon>Bacillariophyta</taxon>
        <taxon>Coscinodiscophyceae</taxon>
        <taxon>Thalassiosirophycidae</taxon>
        <taxon>Stephanodiscales</taxon>
        <taxon>Stephanodiscaceae</taxon>
        <taxon>Cyclotella</taxon>
    </lineage>
</organism>
<reference evidence="8 9" key="1">
    <citation type="journal article" date="2020" name="G3 (Bethesda)">
        <title>Improved Reference Genome for Cyclotella cryptica CCMP332, a Model for Cell Wall Morphogenesis, Salinity Adaptation, and Lipid Production in Diatoms (Bacillariophyta).</title>
        <authorList>
            <person name="Roberts W.R."/>
            <person name="Downey K.M."/>
            <person name="Ruck E.C."/>
            <person name="Traller J.C."/>
            <person name="Alverson A.J."/>
        </authorList>
    </citation>
    <scope>NUCLEOTIDE SEQUENCE [LARGE SCALE GENOMIC DNA]</scope>
    <source>
        <strain evidence="8 9">CCMP332</strain>
    </source>
</reference>
<evidence type="ECO:0000256" key="6">
    <source>
        <dbReference type="SAM" id="MobiDB-lite"/>
    </source>
</evidence>
<comment type="caution">
    <text evidence="8">The sequence shown here is derived from an EMBL/GenBank/DDBJ whole genome shotgun (WGS) entry which is preliminary data.</text>
</comment>
<dbReference type="InterPro" id="IPR002528">
    <property type="entry name" value="MATE_fam"/>
</dbReference>
<feature type="region of interest" description="Disordered" evidence="6">
    <location>
        <begin position="76"/>
        <end position="105"/>
    </location>
</feature>
<dbReference type="PROSITE" id="PS51257">
    <property type="entry name" value="PROKAR_LIPOPROTEIN"/>
    <property type="match status" value="1"/>
</dbReference>
<sequence>MTMRKNPEGTRGSNAMCHPAGQLFVFSMVAACLLFAESLAIHPSSGMRAERGRRSALAVKKVKTYRDFNELASPSALLSSPRSETEETVINGDHSTDPSIINAMNNNDDTVVQHTSSKAQTQTTAEQPLSIWPQFDDLDKRMIKIALPCIANFAINPLIGAVDLFWVNRMGNALAVAGQAAANQVFSSAFWVVSFLPSVTATLVSKANAQGNKEELQDAVSQALVVGFYVSLVGTFLMLRFPEKVLSSVLKDGAPALQYAKPYLFIRSFAFLPSLVSLIGFSAFRGTLDTSTPLKISLAANAFNGILDPILMFTLAMGVSGAALATLSAEVISATFFVMLMLRRQLFRWSKIFKLPSWSKLKPLLKGGAALQLRNVALNVTFLAVARVTQSLDETGVAAAAHALSIQVFQVGGIVLLALSTVAQTVVPNELIEKIDATTGKRHGGKSDAKAVVNRLMSWGFILGGILGALQLLLLPLLQKSSPLEEVRQAAVMPSILASCYQLMNGLVFIGEGIMVGCGNFLQLSLSTVVATIGALISLNTLPSIFGLTGVWMSFGVFNSLRLLGVWLHQTRFGPLANSNMEKTIVQ</sequence>
<dbReference type="Proteomes" id="UP001516023">
    <property type="component" value="Unassembled WGS sequence"/>
</dbReference>
<keyword evidence="9" id="KW-1185">Reference proteome</keyword>
<comment type="subcellular location">
    <subcellularLocation>
        <location evidence="1">Membrane</location>
        <topology evidence="1">Multi-pass membrane protein</topology>
    </subcellularLocation>
</comment>
<evidence type="ECO:0000256" key="2">
    <source>
        <dbReference type="ARBA" id="ARBA00010199"/>
    </source>
</evidence>
<feature type="transmembrane region" description="Helical" evidence="7">
    <location>
        <begin position="545"/>
        <end position="564"/>
    </location>
</feature>
<dbReference type="GO" id="GO:0016020">
    <property type="term" value="C:membrane"/>
    <property type="evidence" value="ECO:0007669"/>
    <property type="project" value="UniProtKB-SubCell"/>
</dbReference>
<comment type="similarity">
    <text evidence="2">Belongs to the multi antimicrobial extrusion (MATE) (TC 2.A.66.1) family.</text>
</comment>
<proteinExistence type="inferred from homology"/>
<keyword evidence="3 7" id="KW-0812">Transmembrane</keyword>
<dbReference type="PANTHER" id="PTHR42893">
    <property type="entry name" value="PROTEIN DETOXIFICATION 44, CHLOROPLASTIC-RELATED"/>
    <property type="match status" value="1"/>
</dbReference>
<feature type="transmembrane region" description="Helical" evidence="7">
    <location>
        <begin position="219"/>
        <end position="242"/>
    </location>
</feature>
<feature type="transmembrane region" description="Helical" evidence="7">
    <location>
        <begin position="20"/>
        <end position="41"/>
    </location>
</feature>
<feature type="transmembrane region" description="Helical" evidence="7">
    <location>
        <begin position="296"/>
        <end position="316"/>
    </location>
</feature>
<keyword evidence="5 7" id="KW-0472">Membrane</keyword>
<feature type="transmembrane region" description="Helical" evidence="7">
    <location>
        <begin position="456"/>
        <end position="478"/>
    </location>
</feature>
<evidence type="ECO:0000256" key="3">
    <source>
        <dbReference type="ARBA" id="ARBA00022692"/>
    </source>
</evidence>
<evidence type="ECO:0000313" key="8">
    <source>
        <dbReference type="EMBL" id="KAL3796962.1"/>
    </source>
</evidence>
<keyword evidence="4 7" id="KW-1133">Transmembrane helix</keyword>
<evidence type="ECO:0008006" key="10">
    <source>
        <dbReference type="Google" id="ProtNLM"/>
    </source>
</evidence>
<evidence type="ECO:0000256" key="1">
    <source>
        <dbReference type="ARBA" id="ARBA00004141"/>
    </source>
</evidence>
<evidence type="ECO:0000313" key="9">
    <source>
        <dbReference type="Proteomes" id="UP001516023"/>
    </source>
</evidence>
<dbReference type="InterPro" id="IPR044644">
    <property type="entry name" value="DinF-like"/>
</dbReference>
<dbReference type="EMBL" id="JABMIG020000058">
    <property type="protein sequence ID" value="KAL3796962.1"/>
    <property type="molecule type" value="Genomic_DNA"/>
</dbReference>
<feature type="transmembrane region" description="Helical" evidence="7">
    <location>
        <begin position="186"/>
        <end position="207"/>
    </location>
</feature>